<name>A0A563E988_9MICO</name>
<reference evidence="2 3" key="1">
    <citation type="submission" date="2019-05" db="EMBL/GenBank/DDBJ databases">
        <authorList>
            <person name="Lee S.D."/>
        </authorList>
    </citation>
    <scope>NUCLEOTIDE SEQUENCE [LARGE SCALE GENOMIC DNA]</scope>
    <source>
        <strain evidence="2 3">C5-26</strain>
    </source>
</reference>
<protein>
    <recommendedName>
        <fullName evidence="4">Heparin-binding hemagglutinin</fullName>
    </recommendedName>
</protein>
<feature type="compositionally biased region" description="Basic and acidic residues" evidence="1">
    <location>
        <begin position="179"/>
        <end position="189"/>
    </location>
</feature>
<feature type="region of interest" description="Disordered" evidence="1">
    <location>
        <begin position="163"/>
        <end position="214"/>
    </location>
</feature>
<proteinExistence type="predicted"/>
<comment type="caution">
    <text evidence="2">The sequence shown here is derived from an EMBL/GenBank/DDBJ whole genome shotgun (WGS) entry which is preliminary data.</text>
</comment>
<keyword evidence="3" id="KW-1185">Reference proteome</keyword>
<reference evidence="2 3" key="2">
    <citation type="submission" date="2019-08" db="EMBL/GenBank/DDBJ databases">
        <title>Jejuicoccus antrihumi gen. nov., sp. nov., a new member of the family Dermacoccaceae isolated from a cave.</title>
        <authorList>
            <person name="Schumann P."/>
            <person name="Kim I.S."/>
        </authorList>
    </citation>
    <scope>NUCLEOTIDE SEQUENCE [LARGE SCALE GENOMIC DNA]</scope>
    <source>
        <strain evidence="2 3">C5-26</strain>
    </source>
</reference>
<dbReference type="OrthoDB" id="5146913at2"/>
<evidence type="ECO:0000256" key="1">
    <source>
        <dbReference type="SAM" id="MobiDB-lite"/>
    </source>
</evidence>
<dbReference type="AlphaFoldDB" id="A0A563E988"/>
<dbReference type="RefSeq" id="WP_146314672.1">
    <property type="nucleotide sequence ID" value="NZ_VCQV01000001.1"/>
</dbReference>
<dbReference type="EMBL" id="VCQV01000001">
    <property type="protein sequence ID" value="TWP38889.1"/>
    <property type="molecule type" value="Genomic_DNA"/>
</dbReference>
<feature type="compositionally biased region" description="Basic residues" evidence="1">
    <location>
        <begin position="190"/>
        <end position="206"/>
    </location>
</feature>
<sequence>MAMDIKKTLTDATPFYALVGAADQVVTDVKGALGQAQARTLALRGELEPKSLQTKVTGTVAEVRTRVEALPGTATARFDAVTDGVEKTYTDFANRGQKVVTDLRNRPEVKSVSERADQLVGQGKDAVGTARKVMDDTQTTVRSTVYAGRKQAAQEIADVAGKVESDAKTAARSNAAKEGLTKKESDAKPAAKKTTAKKAPAKKTTAKKTSSSKA</sequence>
<accession>A0A563E988</accession>
<organism evidence="2 3">
    <name type="scientific">Leekyejoonella antrihumi</name>
    <dbReference type="NCBI Taxonomy" id="1660198"/>
    <lineage>
        <taxon>Bacteria</taxon>
        <taxon>Bacillati</taxon>
        <taxon>Actinomycetota</taxon>
        <taxon>Actinomycetes</taxon>
        <taxon>Micrococcales</taxon>
        <taxon>Dermacoccaceae</taxon>
        <taxon>Leekyejoonella</taxon>
    </lineage>
</organism>
<evidence type="ECO:0008006" key="4">
    <source>
        <dbReference type="Google" id="ProtNLM"/>
    </source>
</evidence>
<gene>
    <name evidence="2" type="ORF">FGL98_00320</name>
</gene>
<dbReference type="Proteomes" id="UP000320244">
    <property type="component" value="Unassembled WGS sequence"/>
</dbReference>
<evidence type="ECO:0000313" key="3">
    <source>
        <dbReference type="Proteomes" id="UP000320244"/>
    </source>
</evidence>
<evidence type="ECO:0000313" key="2">
    <source>
        <dbReference type="EMBL" id="TWP38889.1"/>
    </source>
</evidence>